<dbReference type="STRING" id="1137280.D777_00853"/>
<comment type="caution">
    <text evidence="1">The sequence shown here is derived from an EMBL/GenBank/DDBJ whole genome shotgun (WGS) entry which is preliminary data.</text>
</comment>
<dbReference type="AlphaFoldDB" id="A0A072N3F4"/>
<reference evidence="1 2" key="1">
    <citation type="submission" date="2012-12" db="EMBL/GenBank/DDBJ databases">
        <title>Genome assembly of Marinobacter sp. AK21.</title>
        <authorList>
            <person name="Khatri I."/>
            <person name="Kumar R."/>
            <person name="Vaidya B."/>
            <person name="Subramanian S."/>
            <person name="Pinnaka A."/>
        </authorList>
    </citation>
    <scope>NUCLEOTIDE SEQUENCE [LARGE SCALE GENOMIC DNA]</scope>
    <source>
        <strain evidence="1 2">AK21</strain>
    </source>
</reference>
<proteinExistence type="predicted"/>
<dbReference type="SUPFAM" id="SSF56935">
    <property type="entry name" value="Porins"/>
    <property type="match status" value="1"/>
</dbReference>
<dbReference type="InterPro" id="IPR018759">
    <property type="entry name" value="BBP2_2"/>
</dbReference>
<evidence type="ECO:0000313" key="1">
    <source>
        <dbReference type="EMBL" id="KEF32219.1"/>
    </source>
</evidence>
<name>A0A072N3F4_9GAMM</name>
<dbReference type="Pfam" id="PF10082">
    <property type="entry name" value="BBP2_2"/>
    <property type="match status" value="1"/>
</dbReference>
<dbReference type="PATRIC" id="fig|1137280.3.peg.669"/>
<keyword evidence="2" id="KW-1185">Reference proteome</keyword>
<dbReference type="EMBL" id="ANIE01000003">
    <property type="protein sequence ID" value="KEF32219.1"/>
    <property type="molecule type" value="Genomic_DNA"/>
</dbReference>
<protein>
    <submittedName>
        <fullName evidence="1">Glycine-rich cell wall structural protein</fullName>
    </submittedName>
</protein>
<sequence>MIPLGARDQLNLSIQYQNTEFREPEETDSERYIGSAGWNHVFHPTLSGGVSVSTNRADLDTGGEIDTNVVSLNWIKNWAATDFTGSLGYSKLTSRFGTFEQSSDGLVGQVSIERDVSGSLRLYLNASQELTDQTSDFDVRFEDFTFNLRETTEVRVTTLNFGGEKEFSSGAITRISFFANRADYLRVDDKEDTAGVDVTYSRPISPLWSFDAAGRYEYAYFNSNGQNDETFSLSTGLSYSMTQDFQLTGSVGHNQRQSDAASSEYKENWVILGLNYQFR</sequence>
<dbReference type="Proteomes" id="UP000035057">
    <property type="component" value="Unassembled WGS sequence"/>
</dbReference>
<accession>A0A072N3F4</accession>
<gene>
    <name evidence="1" type="ORF">D777_00853</name>
</gene>
<evidence type="ECO:0000313" key="2">
    <source>
        <dbReference type="Proteomes" id="UP000035057"/>
    </source>
</evidence>
<organism evidence="1 2">
    <name type="scientific">Marinobacter nitratireducens</name>
    <dbReference type="NCBI Taxonomy" id="1137280"/>
    <lineage>
        <taxon>Bacteria</taxon>
        <taxon>Pseudomonadati</taxon>
        <taxon>Pseudomonadota</taxon>
        <taxon>Gammaproteobacteria</taxon>
        <taxon>Pseudomonadales</taxon>
        <taxon>Marinobacteraceae</taxon>
        <taxon>Marinobacter</taxon>
    </lineage>
</organism>